<reference evidence="1" key="1">
    <citation type="journal article" date="2021" name="Front. Microbiol.">
        <title>Comprehensive Comparative Genomics and Phenotyping of Methylobacterium Species.</title>
        <authorList>
            <person name="Alessa O."/>
            <person name="Ogura Y."/>
            <person name="Fujitani Y."/>
            <person name="Takami H."/>
            <person name="Hayashi T."/>
            <person name="Sahin N."/>
            <person name="Tani A."/>
        </authorList>
    </citation>
    <scope>NUCLEOTIDE SEQUENCE</scope>
    <source>
        <strain evidence="1">DSM 23632</strain>
    </source>
</reference>
<evidence type="ECO:0008006" key="3">
    <source>
        <dbReference type="Google" id="ProtNLM"/>
    </source>
</evidence>
<accession>A0ABQ4TUN5</accession>
<name>A0ABQ4TUN5_9HYPH</name>
<dbReference type="EMBL" id="BPRB01000057">
    <property type="protein sequence ID" value="GJE58945.1"/>
    <property type="molecule type" value="Genomic_DNA"/>
</dbReference>
<reference evidence="1" key="2">
    <citation type="submission" date="2021-08" db="EMBL/GenBank/DDBJ databases">
        <authorList>
            <person name="Tani A."/>
            <person name="Ola A."/>
            <person name="Ogura Y."/>
            <person name="Katsura K."/>
            <person name="Hayashi T."/>
        </authorList>
    </citation>
    <scope>NUCLEOTIDE SEQUENCE</scope>
    <source>
        <strain evidence="1">DSM 23632</strain>
    </source>
</reference>
<dbReference type="RefSeq" id="WP_238181540.1">
    <property type="nucleotide sequence ID" value="NZ_BPRB01000057.1"/>
</dbReference>
<protein>
    <recommendedName>
        <fullName evidence="3">DUF1499 domain-containing protein</fullName>
    </recommendedName>
</protein>
<gene>
    <name evidence="1" type="ORF">MPOCJGCO_1030</name>
</gene>
<organism evidence="1 2">
    <name type="scientific">Methylobacterium trifolii</name>
    <dbReference type="NCBI Taxonomy" id="1003092"/>
    <lineage>
        <taxon>Bacteria</taxon>
        <taxon>Pseudomonadati</taxon>
        <taxon>Pseudomonadota</taxon>
        <taxon>Alphaproteobacteria</taxon>
        <taxon>Hyphomicrobiales</taxon>
        <taxon>Methylobacteriaceae</taxon>
        <taxon>Methylobacterium</taxon>
    </lineage>
</organism>
<sequence>MAKARLRRTPTLRRLVPALGLAVLAAGFGLAVVRGEEPGGIDEVWALLFGPPDLGPVDFPTLTRSRWPVDALACPAGHCRTAQADLVPPVLAVPGARLRAIVAAVAAETPGTDLVFQARWAEEDRYLVRTGPLRLPDTVNVAIVGAGEGRSTVALYARSQGVLTDFGHNRARLARWLARIEDLARAEARP</sequence>
<keyword evidence="2" id="KW-1185">Reference proteome</keyword>
<proteinExistence type="predicted"/>
<evidence type="ECO:0000313" key="1">
    <source>
        <dbReference type="EMBL" id="GJE58945.1"/>
    </source>
</evidence>
<evidence type="ECO:0000313" key="2">
    <source>
        <dbReference type="Proteomes" id="UP001055057"/>
    </source>
</evidence>
<comment type="caution">
    <text evidence="1">The sequence shown here is derived from an EMBL/GenBank/DDBJ whole genome shotgun (WGS) entry which is preliminary data.</text>
</comment>
<dbReference type="Proteomes" id="UP001055057">
    <property type="component" value="Unassembled WGS sequence"/>
</dbReference>